<dbReference type="EMBL" id="NQJD01000054">
    <property type="protein sequence ID" value="TAA73847.1"/>
    <property type="molecule type" value="Genomic_DNA"/>
</dbReference>
<dbReference type="Proteomes" id="UP000316238">
    <property type="component" value="Unassembled WGS sequence"/>
</dbReference>
<evidence type="ECO:0000313" key="11">
    <source>
        <dbReference type="EMBL" id="TAA74824.1"/>
    </source>
</evidence>
<evidence type="ECO:0000313" key="1">
    <source>
        <dbReference type="EMBL" id="TAA73765.1"/>
    </source>
</evidence>
<evidence type="ECO:0000313" key="5">
    <source>
        <dbReference type="EMBL" id="TAA73882.1"/>
    </source>
</evidence>
<evidence type="ECO:0000313" key="4">
    <source>
        <dbReference type="EMBL" id="TAA73870.1"/>
    </source>
</evidence>
<keyword evidence="15" id="KW-1185">Reference proteome</keyword>
<evidence type="ECO:0000313" key="2">
    <source>
        <dbReference type="EMBL" id="TAA73766.1"/>
    </source>
</evidence>
<dbReference type="EMBL" id="NQJD01000005">
    <property type="protein sequence ID" value="TAA75544.1"/>
    <property type="molecule type" value="Genomic_DNA"/>
</dbReference>
<evidence type="ECO:0000313" key="9">
    <source>
        <dbReference type="EMBL" id="TAA74249.1"/>
    </source>
</evidence>
<dbReference type="EMBL" id="NQJD01000052">
    <property type="protein sequence ID" value="TAA73882.1"/>
    <property type="molecule type" value="Genomic_DNA"/>
</dbReference>
<dbReference type="EMBL" id="NQJD01000035">
    <property type="protein sequence ID" value="TAA74219.1"/>
    <property type="molecule type" value="Genomic_DNA"/>
</dbReference>
<evidence type="ECO:0000313" key="3">
    <source>
        <dbReference type="EMBL" id="TAA73847.1"/>
    </source>
</evidence>
<reference evidence="8 15" key="1">
    <citation type="submission" date="2017-07" db="EMBL/GenBank/DDBJ databases">
        <title>The cable genome - Insights into the physiology and evolution of filamentous bacteria capable of sulfide oxidation via long distance electron transfer.</title>
        <authorList>
            <person name="Thorup C."/>
            <person name="Bjerg J.T."/>
            <person name="Schreiber L."/>
            <person name="Nielsen L.P."/>
            <person name="Kjeldsen K.U."/>
            <person name="Boesen T."/>
            <person name="Boggild A."/>
            <person name="Meysman F."/>
            <person name="Geelhoed J."/>
            <person name="Schramm A."/>
        </authorList>
    </citation>
    <scope>NUCLEOTIDE SEQUENCE [LARGE SCALE GENOMIC DNA]</scope>
    <source>
        <strain evidence="8">GS</strain>
    </source>
</reference>
<sequence>MDRDDFVIAVFLLVCEQYGVIRQQCRLRRGGFNPALTDEEVITMEICGEYFKLECDKDIFAY</sequence>
<feature type="non-terminal residue" evidence="8">
    <location>
        <position position="62"/>
    </location>
</feature>
<name>A0A521FZL8_9BACT</name>
<dbReference type="EMBL" id="NQJD01000034">
    <property type="protein sequence ID" value="TAA74249.1"/>
    <property type="molecule type" value="Genomic_DNA"/>
</dbReference>
<dbReference type="EMBL" id="NQJD01000035">
    <property type="protein sequence ID" value="TAA74192.1"/>
    <property type="molecule type" value="Genomic_DNA"/>
</dbReference>
<organism evidence="8 15">
    <name type="scientific">Candidatus Electronema aureum</name>
    <dbReference type="NCBI Taxonomy" id="2005002"/>
    <lineage>
        <taxon>Bacteria</taxon>
        <taxon>Pseudomonadati</taxon>
        <taxon>Thermodesulfobacteriota</taxon>
        <taxon>Desulfobulbia</taxon>
        <taxon>Desulfobulbales</taxon>
        <taxon>Desulfobulbaceae</taxon>
        <taxon>Candidatus Electronema</taxon>
    </lineage>
</organism>
<evidence type="ECO:0000313" key="8">
    <source>
        <dbReference type="EMBL" id="TAA74219.1"/>
    </source>
</evidence>
<evidence type="ECO:0000313" key="12">
    <source>
        <dbReference type="EMBL" id="TAA74917.1"/>
    </source>
</evidence>
<dbReference type="EMBL" id="NQJD01000044">
    <property type="protein sequence ID" value="TAA74008.1"/>
    <property type="molecule type" value="Genomic_DNA"/>
</dbReference>
<dbReference type="EMBL" id="NQJD01000061">
    <property type="protein sequence ID" value="TAA73766.1"/>
    <property type="molecule type" value="Genomic_DNA"/>
</dbReference>
<dbReference type="EMBL" id="NQJD01000032">
    <property type="protein sequence ID" value="TAA74274.1"/>
    <property type="molecule type" value="Genomic_DNA"/>
</dbReference>
<evidence type="ECO:0000313" key="7">
    <source>
        <dbReference type="EMBL" id="TAA74192.1"/>
    </source>
</evidence>
<comment type="caution">
    <text evidence="8">The sequence shown here is derived from an EMBL/GenBank/DDBJ whole genome shotgun (WGS) entry which is preliminary data.</text>
</comment>
<evidence type="ECO:0000313" key="13">
    <source>
        <dbReference type="EMBL" id="TAA75544.1"/>
    </source>
</evidence>
<proteinExistence type="predicted"/>
<protein>
    <submittedName>
        <fullName evidence="8">Uncharacterized protein</fullName>
    </submittedName>
</protein>
<evidence type="ECO:0000313" key="6">
    <source>
        <dbReference type="EMBL" id="TAA74008.1"/>
    </source>
</evidence>
<dbReference type="AlphaFoldDB" id="A0A521FZL8"/>
<dbReference type="EMBL" id="NQJD01000001">
    <property type="protein sequence ID" value="TAA76107.1"/>
    <property type="molecule type" value="Genomic_DNA"/>
</dbReference>
<evidence type="ECO:0000313" key="10">
    <source>
        <dbReference type="EMBL" id="TAA74274.1"/>
    </source>
</evidence>
<dbReference type="EMBL" id="NQJD01000017">
    <property type="protein sequence ID" value="TAA74824.1"/>
    <property type="molecule type" value="Genomic_DNA"/>
</dbReference>
<accession>A0A521FZL8</accession>
<dbReference type="EMBL" id="NQJD01000014">
    <property type="protein sequence ID" value="TAA74917.1"/>
    <property type="molecule type" value="Genomic_DNA"/>
</dbReference>
<gene>
    <name evidence="14" type="ORF">CDV28_1011</name>
    <name evidence="13" type="ORF">CDV28_1051</name>
    <name evidence="12" type="ORF">CDV28_1141</name>
    <name evidence="11" type="ORF">CDV28_11760</name>
    <name evidence="10" type="ORF">CDV28_1321</name>
    <name evidence="9" type="ORF">CDV28_13432</name>
    <name evidence="7" type="ORF">CDV28_1351</name>
    <name evidence="8" type="ORF">CDV28_13528</name>
    <name evidence="6" type="ORF">CDV28_14416</name>
    <name evidence="4" type="ORF">CDV28_1521</name>
    <name evidence="5" type="ORF">CDV28_15214</name>
    <name evidence="3" type="ORF">CDV28_1541</name>
    <name evidence="2" type="ORF">CDV28_1611</name>
    <name evidence="1" type="ORF">CDV28_1629</name>
</gene>
<dbReference type="EMBL" id="NQJD01000062">
    <property type="protein sequence ID" value="TAA73765.1"/>
    <property type="molecule type" value="Genomic_DNA"/>
</dbReference>
<evidence type="ECO:0000313" key="15">
    <source>
        <dbReference type="Proteomes" id="UP000316238"/>
    </source>
</evidence>
<evidence type="ECO:0000313" key="14">
    <source>
        <dbReference type="EMBL" id="TAA76107.1"/>
    </source>
</evidence>
<dbReference type="EMBL" id="NQJD01000052">
    <property type="protein sequence ID" value="TAA73870.1"/>
    <property type="molecule type" value="Genomic_DNA"/>
</dbReference>